<evidence type="ECO:0000256" key="1">
    <source>
        <dbReference type="ARBA" id="ARBA00005254"/>
    </source>
</evidence>
<dbReference type="Gene3D" id="3.90.226.10">
    <property type="entry name" value="2-enoyl-CoA Hydratase, Chain A, domain 1"/>
    <property type="match status" value="1"/>
</dbReference>
<evidence type="ECO:0000313" key="3">
    <source>
        <dbReference type="Proteomes" id="UP001519924"/>
    </source>
</evidence>
<dbReference type="InterPro" id="IPR001753">
    <property type="entry name" value="Enoyl-CoA_hydra/iso"/>
</dbReference>
<organism evidence="2 3">
    <name type="scientific">Caldovatus aquaticus</name>
    <dbReference type="NCBI Taxonomy" id="2865671"/>
    <lineage>
        <taxon>Bacteria</taxon>
        <taxon>Pseudomonadati</taxon>
        <taxon>Pseudomonadota</taxon>
        <taxon>Alphaproteobacteria</taxon>
        <taxon>Acetobacterales</taxon>
        <taxon>Roseomonadaceae</taxon>
        <taxon>Caldovatus</taxon>
    </lineage>
</organism>
<dbReference type="NCBIfam" id="NF004795">
    <property type="entry name" value="PRK06143.1"/>
    <property type="match status" value="1"/>
</dbReference>
<dbReference type="InterPro" id="IPR029045">
    <property type="entry name" value="ClpP/crotonase-like_dom_sf"/>
</dbReference>
<dbReference type="RefSeq" id="WP_220117010.1">
    <property type="nucleotide sequence ID" value="NZ_JAHZUY010000012.1"/>
</dbReference>
<evidence type="ECO:0000313" key="2">
    <source>
        <dbReference type="EMBL" id="MBW8269252.1"/>
    </source>
</evidence>
<dbReference type="Pfam" id="PF00378">
    <property type="entry name" value="ECH_1"/>
    <property type="match status" value="1"/>
</dbReference>
<keyword evidence="3" id="KW-1185">Reference proteome</keyword>
<proteinExistence type="inferred from homology"/>
<dbReference type="EMBL" id="JAHZUY010000012">
    <property type="protein sequence ID" value="MBW8269252.1"/>
    <property type="molecule type" value="Genomic_DNA"/>
</dbReference>
<dbReference type="CDD" id="cd06558">
    <property type="entry name" value="crotonase-like"/>
    <property type="match status" value="1"/>
</dbReference>
<protein>
    <submittedName>
        <fullName evidence="2">Enoyl-CoA hydratase/isomerase family protein</fullName>
    </submittedName>
</protein>
<comment type="similarity">
    <text evidence="1">Belongs to the enoyl-CoA hydratase/isomerase family.</text>
</comment>
<dbReference type="PANTHER" id="PTHR11941">
    <property type="entry name" value="ENOYL-COA HYDRATASE-RELATED"/>
    <property type="match status" value="1"/>
</dbReference>
<name>A0ABS7F0V7_9PROT</name>
<dbReference type="SUPFAM" id="SSF52096">
    <property type="entry name" value="ClpP/crotonase"/>
    <property type="match status" value="1"/>
</dbReference>
<accession>A0ABS7F0V7</accession>
<gene>
    <name evidence="2" type="ORF">K1J50_07085</name>
</gene>
<sequence length="266" mass="28063">MAASAGDVTVRLDPMPHVGPVAWVTIANEAKRNALGSPLLHRFAAAVEGLAAHADLRAAVVTGAGERAFVGGADIREMADLAGPAEARRFIEAVHRACRAVRDLPVPAIARINGAALGAGLELAAACDLRIAAATARFGMPEVLLGLPSVVEAALLPTLIGWGRARRLLLLGETIGAEEALAWGLVERVAAPGPALDAAVTEWLERLGRAGPRAVRLQKRLIRAWEELPMAEAIRAGISTFAEAWSGEEPRRMLTAFLERRKTPEG</sequence>
<comment type="caution">
    <text evidence="2">The sequence shown here is derived from an EMBL/GenBank/DDBJ whole genome shotgun (WGS) entry which is preliminary data.</text>
</comment>
<dbReference type="PANTHER" id="PTHR11941:SF171">
    <property type="entry name" value="SD19268P"/>
    <property type="match status" value="1"/>
</dbReference>
<reference evidence="2 3" key="1">
    <citation type="submission" date="2021-08" db="EMBL/GenBank/DDBJ databases">
        <title>Caldovatus sediminis gen. nov., sp. nov., a moderately thermophilic bacterium isolated from a hot spring.</title>
        <authorList>
            <person name="Hu C.-J."/>
            <person name="Li W.-J."/>
            <person name="Xian W.-D."/>
        </authorList>
    </citation>
    <scope>NUCLEOTIDE SEQUENCE [LARGE SCALE GENOMIC DNA]</scope>
    <source>
        <strain evidence="2 3">SYSU G05006</strain>
    </source>
</reference>
<dbReference type="Proteomes" id="UP001519924">
    <property type="component" value="Unassembled WGS sequence"/>
</dbReference>